<comment type="caution">
    <text evidence="7">The sequence shown here is derived from an EMBL/GenBank/DDBJ whole genome shotgun (WGS) entry which is preliminary data.</text>
</comment>
<sequence length="256" mass="28420">MATADDKSRESGSAATSDSSAGARDGASSKKTSAKTATKTTKKTVKKTAKKATKQAARSGRRNRPGPRQRLLASATNLFTTQGIRVIGIDRILRDADVAKASLYSLFGSKDNLVVAYLRELDQKWRDDWHALADPRESPEDRIIAFFDLCIQQEPDNNFRGSHFQNAASEYPRPETDSEQRIRDAAMDYRRWCRDTMAELLTERFGYASQTLADQLMVFMDGGLSGAKMSRNTVPLETARGLAKQLLLTAPMSYNI</sequence>
<dbReference type="InterPro" id="IPR036271">
    <property type="entry name" value="Tet_transcr_reg_TetR-rel_C_sf"/>
</dbReference>
<dbReference type="AlphaFoldDB" id="A0A9X3M9I8"/>
<protein>
    <submittedName>
        <fullName evidence="7">TetR/AcrR family transcriptional regulator</fullName>
    </submittedName>
</protein>
<keyword evidence="2 4" id="KW-0238">DNA-binding</keyword>
<feature type="compositionally biased region" description="Low complexity" evidence="5">
    <location>
        <begin position="11"/>
        <end position="39"/>
    </location>
</feature>
<evidence type="ECO:0000256" key="4">
    <source>
        <dbReference type="PROSITE-ProRule" id="PRU00335"/>
    </source>
</evidence>
<dbReference type="PANTHER" id="PTHR47506:SF1">
    <property type="entry name" value="HTH-TYPE TRANSCRIPTIONAL REGULATOR YJDC"/>
    <property type="match status" value="1"/>
</dbReference>
<dbReference type="SUPFAM" id="SSF48498">
    <property type="entry name" value="Tetracyclin repressor-like, C-terminal domain"/>
    <property type="match status" value="1"/>
</dbReference>
<evidence type="ECO:0000313" key="7">
    <source>
        <dbReference type="EMBL" id="MCZ9305530.1"/>
    </source>
</evidence>
<gene>
    <name evidence="7" type="ORF">L8U58_08350</name>
</gene>
<dbReference type="SUPFAM" id="SSF46689">
    <property type="entry name" value="Homeodomain-like"/>
    <property type="match status" value="1"/>
</dbReference>
<feature type="compositionally biased region" description="Basic residues" evidence="5">
    <location>
        <begin position="40"/>
        <end position="67"/>
    </location>
</feature>
<evidence type="ECO:0000256" key="3">
    <source>
        <dbReference type="ARBA" id="ARBA00023163"/>
    </source>
</evidence>
<feature type="region of interest" description="Disordered" evidence="5">
    <location>
        <begin position="1"/>
        <end position="70"/>
    </location>
</feature>
<dbReference type="InterPro" id="IPR001647">
    <property type="entry name" value="HTH_TetR"/>
</dbReference>
<proteinExistence type="predicted"/>
<accession>A0A9X3M9I8</accession>
<dbReference type="GeneID" id="301813562"/>
<dbReference type="Proteomes" id="UP001146505">
    <property type="component" value="Unassembled WGS sequence"/>
</dbReference>
<reference evidence="7" key="1">
    <citation type="submission" date="2022-02" db="EMBL/GenBank/DDBJ databases">
        <title>Corynebacterium sp. from urogenital microbiome.</title>
        <authorList>
            <person name="Cappelli E.A."/>
            <person name="Ribeiro T.G."/>
            <person name="Peixe L."/>
        </authorList>
    </citation>
    <scope>NUCLEOTIDE SEQUENCE</scope>
    <source>
        <strain evidence="7">C9Ua_112</strain>
    </source>
</reference>
<dbReference type="PRINTS" id="PR00455">
    <property type="entry name" value="HTHTETR"/>
</dbReference>
<dbReference type="InterPro" id="IPR009057">
    <property type="entry name" value="Homeodomain-like_sf"/>
</dbReference>
<dbReference type="Pfam" id="PF00440">
    <property type="entry name" value="TetR_N"/>
    <property type="match status" value="1"/>
</dbReference>
<organism evidence="7 8">
    <name type="scientific">Corynebacterium macclintockiae</name>
    <dbReference type="NCBI Taxonomy" id="2913501"/>
    <lineage>
        <taxon>Bacteria</taxon>
        <taxon>Bacillati</taxon>
        <taxon>Actinomycetota</taxon>
        <taxon>Actinomycetes</taxon>
        <taxon>Mycobacteriales</taxon>
        <taxon>Corynebacteriaceae</taxon>
        <taxon>Corynebacterium</taxon>
    </lineage>
</organism>
<feature type="DNA-binding region" description="H-T-H motif" evidence="4">
    <location>
        <begin position="88"/>
        <end position="107"/>
    </location>
</feature>
<dbReference type="PROSITE" id="PS50977">
    <property type="entry name" value="HTH_TETR_2"/>
    <property type="match status" value="1"/>
</dbReference>
<dbReference type="Gene3D" id="1.10.357.10">
    <property type="entry name" value="Tetracycline Repressor, domain 2"/>
    <property type="match status" value="1"/>
</dbReference>
<keyword evidence="1" id="KW-0805">Transcription regulation</keyword>
<dbReference type="GO" id="GO:0003677">
    <property type="term" value="F:DNA binding"/>
    <property type="evidence" value="ECO:0007669"/>
    <property type="project" value="UniProtKB-UniRule"/>
</dbReference>
<keyword evidence="3" id="KW-0804">Transcription</keyword>
<name>A0A9X3M9I8_9CORY</name>
<feature type="compositionally biased region" description="Basic and acidic residues" evidence="5">
    <location>
        <begin position="1"/>
        <end position="10"/>
    </location>
</feature>
<evidence type="ECO:0000256" key="2">
    <source>
        <dbReference type="ARBA" id="ARBA00023125"/>
    </source>
</evidence>
<dbReference type="EMBL" id="JAKMUV010000011">
    <property type="protein sequence ID" value="MCZ9305530.1"/>
    <property type="molecule type" value="Genomic_DNA"/>
</dbReference>
<evidence type="ECO:0000256" key="5">
    <source>
        <dbReference type="SAM" id="MobiDB-lite"/>
    </source>
</evidence>
<evidence type="ECO:0000313" key="8">
    <source>
        <dbReference type="Proteomes" id="UP001146505"/>
    </source>
</evidence>
<dbReference type="PANTHER" id="PTHR47506">
    <property type="entry name" value="TRANSCRIPTIONAL REGULATORY PROTEIN"/>
    <property type="match status" value="1"/>
</dbReference>
<evidence type="ECO:0000256" key="1">
    <source>
        <dbReference type="ARBA" id="ARBA00023015"/>
    </source>
</evidence>
<evidence type="ECO:0000259" key="6">
    <source>
        <dbReference type="PROSITE" id="PS50977"/>
    </source>
</evidence>
<feature type="domain" description="HTH tetR-type" evidence="6">
    <location>
        <begin position="65"/>
        <end position="125"/>
    </location>
</feature>
<dbReference type="RefSeq" id="WP_269955121.1">
    <property type="nucleotide sequence ID" value="NZ_CP180526.1"/>
</dbReference>
<keyword evidence="8" id="KW-1185">Reference proteome</keyword>